<reference evidence="1 2" key="1">
    <citation type="journal article" date="2020" name="Nature">
        <title>Isolation of an archaeon at the prokaryote-eukaryote interface.</title>
        <authorList>
            <person name="Imachi H."/>
            <person name="Nobu M.K."/>
            <person name="Nakahara N."/>
            <person name="Morono Y."/>
            <person name="Ogawara M."/>
            <person name="Takaki Y."/>
            <person name="Takano Y."/>
            <person name="Uematsu K."/>
            <person name="Ikuta T."/>
            <person name="Ito M."/>
            <person name="Matsui Y."/>
            <person name="Miyazaki M."/>
            <person name="Murata K."/>
            <person name="Saito Y."/>
            <person name="Sakai S."/>
            <person name="Song C."/>
            <person name="Tasumi E."/>
            <person name="Yamanaka Y."/>
            <person name="Yamaguchi T."/>
            <person name="Kamagata Y."/>
            <person name="Tamaki H."/>
            <person name="Takai K."/>
        </authorList>
    </citation>
    <scope>NUCLEOTIDE SEQUENCE [LARGE SCALE GENOMIC DNA]</scope>
    <source>
        <strain evidence="1 2">MK-D1</strain>
    </source>
</reference>
<evidence type="ECO:0000313" key="1">
    <source>
        <dbReference type="EMBL" id="QEE16117.2"/>
    </source>
</evidence>
<dbReference type="KEGG" id="psyt:DSAG12_01946"/>
<sequence>MIGSKRLHALDVIRGFMIFYVIFLHAIIQRVFASQGSEFEKVVNEIPLILAILAFPIILLSIWGPVFTFISGASTGYNLGSSVFENPESLNESLKKRVANSLMLLVISKISLFFFSGRTLDHPYVTHSLFSGSLETGNLSIPEFLHLFTCNTLESMALSGLLLSLFFYIMWKNQKAKPKQTAKTLIILAIAVFLITSYLRGMVSDSEVMMIKESLWSDRSYLKYYLFLTIYGSRFAMFPVFAFALIGAAFGVLIAGKVPFKEIFRWVIISGTGFIMVFAISFIYGFDMIGTFANELVLLQMQCLNIGLMIYLLGICYYFFDVRASKKKKKIKKKERRFLKFIRKYSDLSLTIYILEPLIAQSWYLLFVFLHNGPFSTNFPLIILYVSTVLLSWFLIIQIWKKFNNRFSFEWLMGKGRNIILKFLNGYWLKRFTFREIEPKSYLKLQLWVARGS</sequence>
<organism evidence="1 2">
    <name type="scientific">Promethearchaeum syntrophicum</name>
    <dbReference type="NCBI Taxonomy" id="2594042"/>
    <lineage>
        <taxon>Archaea</taxon>
        <taxon>Promethearchaeati</taxon>
        <taxon>Promethearchaeota</taxon>
        <taxon>Promethearchaeia</taxon>
        <taxon>Promethearchaeales</taxon>
        <taxon>Promethearchaeaceae</taxon>
        <taxon>Promethearchaeum</taxon>
    </lineage>
</organism>
<protein>
    <submittedName>
        <fullName evidence="1">Uncharacterized protein</fullName>
    </submittedName>
</protein>
<name>A0A5B9DBA6_9ARCH</name>
<dbReference type="AlphaFoldDB" id="A0A5B9DBA6"/>
<evidence type="ECO:0000313" key="2">
    <source>
        <dbReference type="Proteomes" id="UP000321408"/>
    </source>
</evidence>
<dbReference type="GO" id="GO:0016746">
    <property type="term" value="F:acyltransferase activity"/>
    <property type="evidence" value="ECO:0007669"/>
    <property type="project" value="UniProtKB-KW"/>
</dbReference>
<proteinExistence type="predicted"/>
<dbReference type="EMBL" id="CP042905">
    <property type="protein sequence ID" value="QEE16117.2"/>
    <property type="molecule type" value="Genomic_DNA"/>
</dbReference>
<reference evidence="1 2" key="2">
    <citation type="journal article" date="2024" name="Int. J. Syst. Evol. Microbiol.">
        <title>Promethearchaeum syntrophicum gen. nov., sp. nov., an anaerobic, obligately syntrophic archaeon, the first isolate of the lineage 'Asgard' archaea, and proposal of the new archaeal phylum Promethearchaeota phyl. nov. and kingdom Promethearchaeati regn. nov.</title>
        <authorList>
            <person name="Imachi H."/>
            <person name="Nobu M.K."/>
            <person name="Kato S."/>
            <person name="Takaki Y."/>
            <person name="Miyazaki M."/>
            <person name="Miyata M."/>
            <person name="Ogawara M."/>
            <person name="Saito Y."/>
            <person name="Sakai S."/>
            <person name="Tahara Y.O."/>
            <person name="Takano Y."/>
            <person name="Tasumi E."/>
            <person name="Uematsu K."/>
            <person name="Yoshimura T."/>
            <person name="Itoh T."/>
            <person name="Ohkuma M."/>
            <person name="Takai K."/>
        </authorList>
    </citation>
    <scope>NUCLEOTIDE SEQUENCE [LARGE SCALE GENOMIC DNA]</scope>
    <source>
        <strain evidence="1 2">MK-D1</strain>
    </source>
</reference>
<keyword evidence="2" id="KW-1185">Reference proteome</keyword>
<gene>
    <name evidence="1" type="ORF">DSAG12_01946</name>
</gene>
<accession>A0A5B9DBA6</accession>
<dbReference type="Proteomes" id="UP000321408">
    <property type="component" value="Chromosome"/>
</dbReference>